<keyword evidence="13" id="KW-0378">Hydrolase</keyword>
<protein>
    <recommendedName>
        <fullName evidence="20">PNPLA domain-containing protein</fullName>
    </recommendedName>
</protein>
<feature type="transmembrane region" description="Helical" evidence="15">
    <location>
        <begin position="383"/>
        <end position="404"/>
    </location>
</feature>
<feature type="region of interest" description="Disordered" evidence="14">
    <location>
        <begin position="1026"/>
        <end position="1075"/>
    </location>
</feature>
<feature type="compositionally biased region" description="Basic and acidic residues" evidence="14">
    <location>
        <begin position="1028"/>
        <end position="1045"/>
    </location>
</feature>
<evidence type="ECO:0000256" key="13">
    <source>
        <dbReference type="PROSITE-ProRule" id="PRU01161"/>
    </source>
</evidence>
<evidence type="ECO:0008006" key="20">
    <source>
        <dbReference type="Google" id="ProtNLM"/>
    </source>
</evidence>
<dbReference type="PANTHER" id="PTHR43029">
    <property type="entry name" value="AMMONIUM TRANSPORTER MEP2"/>
    <property type="match status" value="1"/>
</dbReference>
<proteinExistence type="inferred from homology"/>
<evidence type="ECO:0000259" key="16">
    <source>
        <dbReference type="PROSITE" id="PS50089"/>
    </source>
</evidence>
<evidence type="ECO:0000256" key="14">
    <source>
        <dbReference type="SAM" id="MobiDB-lite"/>
    </source>
</evidence>
<name>A0AAD5RRR1_9PEZI</name>
<feature type="compositionally biased region" description="Polar residues" evidence="14">
    <location>
        <begin position="13"/>
        <end position="24"/>
    </location>
</feature>
<dbReference type="PROSITE" id="PS00518">
    <property type="entry name" value="ZF_RING_1"/>
    <property type="match status" value="1"/>
</dbReference>
<sequence length="2136" mass="237052">MSSTLSFDVAPAENQTRESVSATEDQVAGSPQDYFAGSDLVWMLMSSALVLLMHPGMSLLLAGASGRRDALAAFKMPLIISAFVGFQWFLWGYAITFSPDPSKADGETSWLGGSLGATAFRDILARPVGGNGPQIPELVFALYQGMFASFTALLVCSGMVGKFQTGRSLLFIAFWSTIVYSPIARWTWHPYGWSRQFGVMDTAGGTPVHIASGASVAAFYIFHDLDSEKGREDLGKRLLRLLNLRARLSRAKKAYRHGGGAPGTFDVSGHISMRSMRPNMNENPRGNTQNPNNTPTRQNPQGGANIISEPTNDGGQETLQTPSNPPQTASRSSRLWPSEENPPHDVNNVALGTALLWIGWLGFNGGSILGGNMRAVSACVSTHVAACAGGSVSLIGSWMLAYATRRLQTRSNRSKLRNISILHLCDGVLAGLVAITPGAGYVPVWSSAVFGIVSTIAVFCLKLASKAVLKDDPLYIFAIHTGGGLVGMFLTGVFASEEIVKLDGYSKWPDTPRGEMIGYQIADALAGFGFAFFATLAILVFFKLVWSLLHGFDRWDGWFHDDEGTSKRTLGAVVQNVWDDYPSITTNAGVGPNGTLLQRDQNTAGREYTQATPSPAAAAQPPSPLSMCMNTHSIDWSESQNAKTLRASVSETNQNAHVVPVDKTNRKQLPETGTRQQEYKNPERLHLKAILRHLVLSLPSTSWKSDKFRVQLAVAPSTSALNVTMETTPGSAPNVVGNFPSPSEAGNMFAFPPAGAARSKDDGKDDTRWKFQALGQLLSQHPLPADLLASFRHLCGKPDNYCIKCREPSCRTKFCKVHKVCWRLHLPRWEDLEQDHSMVEPFYHLFIKAATRSEKDSGRQRQRHQQDKPARWFTIKKDPGRETRTLNIFDRFLKLCDLDQPGGHETRKHYPSFVSFVGDTAAGKSTLVRAMLMTGLARSLPVEGSDSVHENLSALIEKADDGPVTRSGDVNHLKDPTSKGVHLYRDNNLWLQTGEAEIFAREVTGAEFPILFADCEGFRAGTALTNAERTELHPGTERSTSRHGLETLGGSSGTRPEQDRSRSTSPAYPNPNLLDRLPVTARSYTQNGKDGEDLFYARYLYAISDVIVFVTKDDTRMQPELIKVLEWACQAVYRSVNHPSRKTLIIVRNMAGLHDEKLYRTEKLEDLYLNQHSKHWEESKVLKDFVRKYNVQEKRPHCRIDTNRRLYNVLFKQITCCYIPNEMNIKGRWKELYDQYDNLRLMIETSVKEGLKLRAESQMNYNVPSLLHILDQAFLHFTRTEDPFDFYRASRHTIPNPQHTGDHLANFLRIATTAQPSLVENVPDLIYNTIALSFVIQDTRFSSIARNPTEVFEKEFEKLVFAPALKKFASSYESCSFIFEGGSPCITRPETLHDIHMNEEGSIQPGPFQHGLLGNHASQETVMDEVKTRFLNIYHKALLQEGSNEAQAGALRGIREKMGREHAGLWVTIKSNKTCLSCLQSVPDHVLKCGHAYCPTCVQELGTQSANYEAAWEMRQCWLCWTGNPNGPHLVRLRPRCAGSRILSLDGGGIRGIVELAMLRAVFTTVGMNLHIRDFFDLIVGTSTGGIIALGLTMSNYPLKELTTFFKDSSRATFHHAKEGRFFSKIDPKYYISKTLLFFRAFESVFPAESLKESLVRLFTSETSLFAPAITFQPSPTRVAVASAKDYGVSKCLITSYNHPVPIDPWKGCIDDTPKGPPPRPRARQRAITGLEYDYFELEEFVKDDFKVWEAAIATSAAPFYLPPFIKANGAETGSKIKGINSGIYSNSIGNNVTGTTTYVDGALYWNCPAKIAYQEMERLWPGGASNLDILLSLGSGDMEESGKSKLPPLFNLGFLAAIRARFEKALDSKEGWKEFKDHDCPHRDRNRLFRLDPEVGDYVDLFEHEKMDSLEDAALSWARIPSVVPYVRSIASSLIASLFFFEPSEAPATFTSAPVAYQSILALVENAVDEAGDSPQNTQSSHRHPETDVIAGSIRTRLPWKSPDLDMLLRTRISGFWVTEFDAAASVGASTQHQHMVGESPTLDQVASLTDWDEVLAPSSNGVESFAAESGGRAGAETRRFRIPVTLSCERDRPHKYKVVALTLTGEDNQRKIPISGFPATVRELQRRARARWLQ</sequence>
<feature type="transmembrane region" description="Helical" evidence="15">
    <location>
        <begin position="473"/>
        <end position="496"/>
    </location>
</feature>
<feature type="active site" description="Proton acceptor" evidence="13">
    <location>
        <position position="1801"/>
    </location>
</feature>
<keyword evidence="3" id="KW-0813">Transport</keyword>
<evidence type="ECO:0000256" key="1">
    <source>
        <dbReference type="ARBA" id="ARBA00004141"/>
    </source>
</evidence>
<dbReference type="Proteomes" id="UP001201980">
    <property type="component" value="Unassembled WGS sequence"/>
</dbReference>
<feature type="compositionally biased region" description="Low complexity" evidence="14">
    <location>
        <begin position="609"/>
        <end position="620"/>
    </location>
</feature>
<feature type="compositionally biased region" description="Polar residues" evidence="14">
    <location>
        <begin position="308"/>
        <end position="335"/>
    </location>
</feature>
<dbReference type="PANTHER" id="PTHR43029:SF10">
    <property type="entry name" value="AMMONIUM TRANSPORTER MEP2"/>
    <property type="match status" value="1"/>
</dbReference>
<dbReference type="Gene3D" id="3.40.1090.10">
    <property type="entry name" value="Cytosolic phospholipase A2 catalytic domain"/>
    <property type="match status" value="1"/>
</dbReference>
<evidence type="ECO:0000256" key="10">
    <source>
        <dbReference type="ARBA" id="ARBA00023136"/>
    </source>
</evidence>
<keyword evidence="5" id="KW-0479">Metal-binding</keyword>
<feature type="region of interest" description="Disordered" evidence="14">
    <location>
        <begin position="1"/>
        <end position="25"/>
    </location>
</feature>
<evidence type="ECO:0000259" key="17">
    <source>
        <dbReference type="PROSITE" id="PS51635"/>
    </source>
</evidence>
<dbReference type="InterPro" id="IPR024041">
    <property type="entry name" value="NH4_transpt_AmtB-like_dom"/>
</dbReference>
<dbReference type="GO" id="GO:0016042">
    <property type="term" value="P:lipid catabolic process"/>
    <property type="evidence" value="ECO:0007669"/>
    <property type="project" value="UniProtKB-UniRule"/>
</dbReference>
<dbReference type="InterPro" id="IPR002641">
    <property type="entry name" value="PNPLA_dom"/>
</dbReference>
<dbReference type="InterPro" id="IPR001841">
    <property type="entry name" value="Znf_RING"/>
</dbReference>
<dbReference type="InterPro" id="IPR029020">
    <property type="entry name" value="Ammonium/urea_transptr"/>
</dbReference>
<dbReference type="GO" id="GO:0008270">
    <property type="term" value="F:zinc ion binding"/>
    <property type="evidence" value="ECO:0007669"/>
    <property type="project" value="UniProtKB-KW"/>
</dbReference>
<feature type="transmembrane region" description="Helical" evidence="15">
    <location>
        <begin position="40"/>
        <end position="64"/>
    </location>
</feature>
<feature type="transmembrane region" description="Helical" evidence="15">
    <location>
        <begin position="208"/>
        <end position="225"/>
    </location>
</feature>
<dbReference type="CDD" id="cd07199">
    <property type="entry name" value="Pat17_PNPLA8_PNPLA9_like"/>
    <property type="match status" value="1"/>
</dbReference>
<evidence type="ECO:0000256" key="11">
    <source>
        <dbReference type="ARBA" id="ARBA00023177"/>
    </source>
</evidence>
<gene>
    <name evidence="18" type="ORF">MKZ38_000215</name>
</gene>
<feature type="active site" description="Nucleophile" evidence="13">
    <location>
        <position position="1583"/>
    </location>
</feature>
<dbReference type="InterPro" id="IPR017907">
    <property type="entry name" value="Znf_RING_CS"/>
</dbReference>
<dbReference type="InterPro" id="IPR016035">
    <property type="entry name" value="Acyl_Trfase/lysoPLipase"/>
</dbReference>
<dbReference type="PROSITE" id="PS51635">
    <property type="entry name" value="PNPLA"/>
    <property type="match status" value="1"/>
</dbReference>
<dbReference type="SUPFAM" id="SSF111352">
    <property type="entry name" value="Ammonium transporter"/>
    <property type="match status" value="2"/>
</dbReference>
<dbReference type="Pfam" id="PF00909">
    <property type="entry name" value="Ammonium_transp"/>
    <property type="match status" value="2"/>
</dbReference>
<dbReference type="PROSITE" id="PS50089">
    <property type="entry name" value="ZF_RING_2"/>
    <property type="match status" value="1"/>
</dbReference>
<evidence type="ECO:0000256" key="6">
    <source>
        <dbReference type="ARBA" id="ARBA00022771"/>
    </source>
</evidence>
<dbReference type="SUPFAM" id="SSF52151">
    <property type="entry name" value="FabD/lysophospholipase-like"/>
    <property type="match status" value="1"/>
</dbReference>
<evidence type="ECO:0000256" key="4">
    <source>
        <dbReference type="ARBA" id="ARBA00022692"/>
    </source>
</evidence>
<dbReference type="GO" id="GO:0005886">
    <property type="term" value="C:plasma membrane"/>
    <property type="evidence" value="ECO:0007669"/>
    <property type="project" value="TreeGrafter"/>
</dbReference>
<dbReference type="GO" id="GO:0046486">
    <property type="term" value="P:glycerolipid metabolic process"/>
    <property type="evidence" value="ECO:0007669"/>
    <property type="project" value="UniProtKB-ARBA"/>
</dbReference>
<evidence type="ECO:0000256" key="2">
    <source>
        <dbReference type="ARBA" id="ARBA00005887"/>
    </source>
</evidence>
<dbReference type="GO" id="GO:0016787">
    <property type="term" value="F:hydrolase activity"/>
    <property type="evidence" value="ECO:0007669"/>
    <property type="project" value="UniProtKB-UniRule"/>
</dbReference>
<keyword evidence="10 15" id="KW-0472">Membrane</keyword>
<keyword evidence="4 15" id="KW-0812">Transmembrane</keyword>
<feature type="transmembrane region" description="Helical" evidence="15">
    <location>
        <begin position="516"/>
        <end position="542"/>
    </location>
</feature>
<reference evidence="18" key="1">
    <citation type="submission" date="2022-07" db="EMBL/GenBank/DDBJ databases">
        <title>Draft genome sequence of Zalerion maritima ATCC 34329, a (micro)plastics degrading marine fungus.</title>
        <authorList>
            <person name="Paco A."/>
            <person name="Goncalves M.F.M."/>
            <person name="Rocha-Santos T.A.P."/>
            <person name="Alves A."/>
        </authorList>
    </citation>
    <scope>NUCLEOTIDE SEQUENCE</scope>
    <source>
        <strain evidence="18">ATCC 34329</strain>
    </source>
</reference>
<evidence type="ECO:0000256" key="9">
    <source>
        <dbReference type="ARBA" id="ARBA00023098"/>
    </source>
</evidence>
<accession>A0AAD5RRR1</accession>
<feature type="transmembrane region" description="Helical" evidence="15">
    <location>
        <begin position="416"/>
        <end position="435"/>
    </location>
</feature>
<evidence type="ECO:0000313" key="19">
    <source>
        <dbReference type="Proteomes" id="UP001201980"/>
    </source>
</evidence>
<feature type="compositionally biased region" description="Low complexity" evidence="14">
    <location>
        <begin position="283"/>
        <end position="302"/>
    </location>
</feature>
<dbReference type="Pfam" id="PF01734">
    <property type="entry name" value="Patatin"/>
    <property type="match status" value="1"/>
</dbReference>
<keyword evidence="13" id="KW-0442">Lipid degradation</keyword>
<keyword evidence="8 15" id="KW-1133">Transmembrane helix</keyword>
<keyword evidence="7" id="KW-0862">Zinc</keyword>
<evidence type="ECO:0000256" key="5">
    <source>
        <dbReference type="ARBA" id="ARBA00022723"/>
    </source>
</evidence>
<dbReference type="Gene3D" id="1.10.3430.10">
    <property type="entry name" value="Ammonium transporter AmtB like domains"/>
    <property type="match status" value="1"/>
</dbReference>
<evidence type="ECO:0000256" key="3">
    <source>
        <dbReference type="ARBA" id="ARBA00022448"/>
    </source>
</evidence>
<comment type="caution">
    <text evidence="18">The sequence shown here is derived from an EMBL/GenBank/DDBJ whole genome shotgun (WGS) entry which is preliminary data.</text>
</comment>
<keyword evidence="6 12" id="KW-0863">Zinc-finger</keyword>
<feature type="domain" description="PNPLA" evidence="17">
    <location>
        <begin position="1543"/>
        <end position="1814"/>
    </location>
</feature>
<feature type="transmembrane region" description="Helical" evidence="15">
    <location>
        <begin position="76"/>
        <end position="95"/>
    </location>
</feature>
<dbReference type="InterPro" id="IPR001905">
    <property type="entry name" value="Ammonium_transpt"/>
</dbReference>
<dbReference type="GO" id="GO:0008519">
    <property type="term" value="F:ammonium channel activity"/>
    <property type="evidence" value="ECO:0007669"/>
    <property type="project" value="InterPro"/>
</dbReference>
<feature type="short sequence motif" description="GXSXG" evidence="13">
    <location>
        <begin position="1581"/>
        <end position="1585"/>
    </location>
</feature>
<feature type="short sequence motif" description="GXGXXG" evidence="13">
    <location>
        <begin position="1547"/>
        <end position="1552"/>
    </location>
</feature>
<feature type="domain" description="RING-type" evidence="16">
    <location>
        <begin position="1475"/>
        <end position="1520"/>
    </location>
</feature>
<evidence type="ECO:0000256" key="12">
    <source>
        <dbReference type="PROSITE-ProRule" id="PRU00175"/>
    </source>
</evidence>
<organism evidence="18 19">
    <name type="scientific">Zalerion maritima</name>
    <dbReference type="NCBI Taxonomy" id="339359"/>
    <lineage>
        <taxon>Eukaryota</taxon>
        <taxon>Fungi</taxon>
        <taxon>Dikarya</taxon>
        <taxon>Ascomycota</taxon>
        <taxon>Pezizomycotina</taxon>
        <taxon>Sordariomycetes</taxon>
        <taxon>Lulworthiomycetidae</taxon>
        <taxon>Lulworthiales</taxon>
        <taxon>Lulworthiaceae</taxon>
        <taxon>Zalerion</taxon>
    </lineage>
</organism>
<dbReference type="EMBL" id="JAKWBI020000105">
    <property type="protein sequence ID" value="KAJ2902705.1"/>
    <property type="molecule type" value="Genomic_DNA"/>
</dbReference>
<keyword evidence="11" id="KW-0924">Ammonia transport</keyword>
<evidence type="ECO:0000256" key="15">
    <source>
        <dbReference type="SAM" id="Phobius"/>
    </source>
</evidence>
<feature type="transmembrane region" description="Helical" evidence="15">
    <location>
        <begin position="346"/>
        <end position="363"/>
    </location>
</feature>
<feature type="short sequence motif" description="DGA/G" evidence="13">
    <location>
        <begin position="1801"/>
        <end position="1803"/>
    </location>
</feature>
<feature type="region of interest" description="Disordered" evidence="14">
    <location>
        <begin position="604"/>
        <end position="623"/>
    </location>
</feature>
<comment type="subcellular location">
    <subcellularLocation>
        <location evidence="1">Membrane</location>
        <topology evidence="1">Multi-pass membrane protein</topology>
    </subcellularLocation>
</comment>
<keyword evidence="9 13" id="KW-0443">Lipid metabolism</keyword>
<feature type="transmembrane region" description="Helical" evidence="15">
    <location>
        <begin position="168"/>
        <end position="188"/>
    </location>
</feature>
<feature type="region of interest" description="Disordered" evidence="14">
    <location>
        <begin position="255"/>
        <end position="342"/>
    </location>
</feature>
<evidence type="ECO:0000256" key="7">
    <source>
        <dbReference type="ARBA" id="ARBA00022833"/>
    </source>
</evidence>
<feature type="transmembrane region" description="Helical" evidence="15">
    <location>
        <begin position="138"/>
        <end position="156"/>
    </location>
</feature>
<evidence type="ECO:0000313" key="18">
    <source>
        <dbReference type="EMBL" id="KAJ2902705.1"/>
    </source>
</evidence>
<keyword evidence="19" id="KW-1185">Reference proteome</keyword>
<evidence type="ECO:0000256" key="8">
    <source>
        <dbReference type="ARBA" id="ARBA00022989"/>
    </source>
</evidence>
<comment type="similarity">
    <text evidence="2">Belongs to the ammonia transporter channel (TC 1.A.11.2) family.</text>
</comment>